<dbReference type="PANTHER" id="PTHR43791:SF7">
    <property type="entry name" value="MAJOR FACILITATOR SUPERFAMILY (MFS) PROFILE DOMAIN-CONTAINING PROTEIN"/>
    <property type="match status" value="1"/>
</dbReference>
<evidence type="ECO:0000256" key="3">
    <source>
        <dbReference type="ARBA" id="ARBA00022692"/>
    </source>
</evidence>
<dbReference type="Pfam" id="PF07690">
    <property type="entry name" value="MFS_1"/>
    <property type="match status" value="1"/>
</dbReference>
<keyword evidence="9" id="KW-1185">Reference proteome</keyword>
<comment type="caution">
    <text evidence="8">The sequence shown here is derived from an EMBL/GenBank/DDBJ whole genome shotgun (WGS) entry which is preliminary data.</text>
</comment>
<feature type="transmembrane region" description="Helical" evidence="7">
    <location>
        <begin position="178"/>
        <end position="196"/>
    </location>
</feature>
<keyword evidence="4 7" id="KW-1133">Transmembrane helix</keyword>
<evidence type="ECO:0000256" key="5">
    <source>
        <dbReference type="ARBA" id="ARBA00023136"/>
    </source>
</evidence>
<feature type="transmembrane region" description="Helical" evidence="7">
    <location>
        <begin position="311"/>
        <end position="332"/>
    </location>
</feature>
<dbReference type="AlphaFoldDB" id="A0A5D3AN28"/>
<feature type="transmembrane region" description="Helical" evidence="7">
    <location>
        <begin position="116"/>
        <end position="140"/>
    </location>
</feature>
<evidence type="ECO:0000256" key="6">
    <source>
        <dbReference type="SAM" id="MobiDB-lite"/>
    </source>
</evidence>
<feature type="transmembrane region" description="Helical" evidence="7">
    <location>
        <begin position="375"/>
        <end position="395"/>
    </location>
</feature>
<dbReference type="SUPFAM" id="SSF103473">
    <property type="entry name" value="MFS general substrate transporter"/>
    <property type="match status" value="1"/>
</dbReference>
<protein>
    <recommendedName>
        <fullName evidence="10">Major facilitator superfamily (MFS) profile domain-containing protein</fullName>
    </recommendedName>
</protein>
<dbReference type="EMBL" id="NIDF01000210">
    <property type="protein sequence ID" value="TYJ51601.1"/>
    <property type="molecule type" value="Genomic_DNA"/>
</dbReference>
<evidence type="ECO:0008006" key="10">
    <source>
        <dbReference type="Google" id="ProtNLM"/>
    </source>
</evidence>
<feature type="transmembrane region" description="Helical" evidence="7">
    <location>
        <begin position="146"/>
        <end position="166"/>
    </location>
</feature>
<evidence type="ECO:0000313" key="8">
    <source>
        <dbReference type="EMBL" id="TYJ51601.1"/>
    </source>
</evidence>
<feature type="transmembrane region" description="Helical" evidence="7">
    <location>
        <begin position="407"/>
        <end position="427"/>
    </location>
</feature>
<feature type="transmembrane region" description="Helical" evidence="7">
    <location>
        <begin position="208"/>
        <end position="231"/>
    </location>
</feature>
<organism evidence="8 9">
    <name type="scientific">Cryptococcus floricola</name>
    <dbReference type="NCBI Taxonomy" id="2591691"/>
    <lineage>
        <taxon>Eukaryota</taxon>
        <taxon>Fungi</taxon>
        <taxon>Dikarya</taxon>
        <taxon>Basidiomycota</taxon>
        <taxon>Agaricomycotina</taxon>
        <taxon>Tremellomycetes</taxon>
        <taxon>Tremellales</taxon>
        <taxon>Cryptococcaceae</taxon>
        <taxon>Cryptococcus</taxon>
    </lineage>
</organism>
<dbReference type="Gene3D" id="1.20.1250.20">
    <property type="entry name" value="MFS general substrate transporter like domains"/>
    <property type="match status" value="2"/>
</dbReference>
<evidence type="ECO:0000256" key="2">
    <source>
        <dbReference type="ARBA" id="ARBA00022448"/>
    </source>
</evidence>
<evidence type="ECO:0000256" key="1">
    <source>
        <dbReference type="ARBA" id="ARBA00004141"/>
    </source>
</evidence>
<name>A0A5D3AN28_9TREE</name>
<dbReference type="PANTHER" id="PTHR43791">
    <property type="entry name" value="PERMEASE-RELATED"/>
    <property type="match status" value="1"/>
</dbReference>
<dbReference type="GO" id="GO:0022857">
    <property type="term" value="F:transmembrane transporter activity"/>
    <property type="evidence" value="ECO:0007669"/>
    <property type="project" value="InterPro"/>
</dbReference>
<comment type="subcellular location">
    <subcellularLocation>
        <location evidence="1">Membrane</location>
        <topology evidence="1">Multi-pass membrane protein</topology>
    </subcellularLocation>
</comment>
<gene>
    <name evidence="8" type="ORF">B9479_007816</name>
</gene>
<reference evidence="8 9" key="1">
    <citation type="submission" date="2017-05" db="EMBL/GenBank/DDBJ databases">
        <title>The Genome Sequence of Tsuchiyaea wingfieldii DSM 27421.</title>
        <authorList>
            <person name="Cuomo C."/>
            <person name="Passer A."/>
            <person name="Billmyre B."/>
            <person name="Heitman J."/>
        </authorList>
    </citation>
    <scope>NUCLEOTIDE SEQUENCE [LARGE SCALE GENOMIC DNA]</scope>
    <source>
        <strain evidence="8 9">DSM 27421</strain>
    </source>
</reference>
<feature type="transmembrane region" description="Helical" evidence="7">
    <location>
        <begin position="279"/>
        <end position="299"/>
    </location>
</feature>
<dbReference type="GO" id="GO:0016020">
    <property type="term" value="C:membrane"/>
    <property type="evidence" value="ECO:0007669"/>
    <property type="project" value="UniProtKB-SubCell"/>
</dbReference>
<feature type="non-terminal residue" evidence="8">
    <location>
        <position position="539"/>
    </location>
</feature>
<evidence type="ECO:0000313" key="9">
    <source>
        <dbReference type="Proteomes" id="UP000322245"/>
    </source>
</evidence>
<feature type="transmembrane region" description="Helical" evidence="7">
    <location>
        <begin position="344"/>
        <end position="363"/>
    </location>
</feature>
<keyword evidence="2" id="KW-0813">Transport</keyword>
<proteinExistence type="predicted"/>
<dbReference type="InterPro" id="IPR011701">
    <property type="entry name" value="MFS"/>
</dbReference>
<accession>A0A5D3AN28</accession>
<dbReference type="InterPro" id="IPR036259">
    <property type="entry name" value="MFS_trans_sf"/>
</dbReference>
<feature type="transmembrane region" description="Helical" evidence="7">
    <location>
        <begin position="439"/>
        <end position="460"/>
    </location>
</feature>
<evidence type="ECO:0000256" key="7">
    <source>
        <dbReference type="SAM" id="Phobius"/>
    </source>
</evidence>
<evidence type="ECO:0000256" key="4">
    <source>
        <dbReference type="ARBA" id="ARBA00022989"/>
    </source>
</evidence>
<dbReference type="Proteomes" id="UP000322245">
    <property type="component" value="Unassembled WGS sequence"/>
</dbReference>
<keyword evidence="3 7" id="KW-0812">Transmembrane</keyword>
<sequence>MSTHTDEDKSRHDDEKVMDDVHDATAVEAEAEYSDEEYRKLLRKLDWYLMPIMAITYGVQYCDKQSISTSTLFGLVEDNGLHGQQTAWLSTVFYLAYLVFEFPMNYIMQKVNLGRFLAAIVFVWGAMVMLLAACHNFAGLMVLRTFIGALESCISPGFLLIVASWYKRQEHGTRSMIFLAQNGFFSIFIGLITYGIGSATENHNTIAAWRAINLFLGGMTVAWSIALFLFLGTPNEVRWLNAEEKKMATARIVSNQSRGSDKSEWDWDQVKEAFLDPQVWFYFFISFLANIPNGGYGVFGSLVTKSFGFTSLQVILLNMPGGAIGGSFNIISGYLSSKWRNTRTYFMAFSMIAGTAGLLVAALLPAEHEYRWKRWGGLLTMSIYSTATFMGWSMLPSNVAGNTKRSTASAMSFVAYAVANACGSQLYKAKDAPLYRPGLIGSAICFGLTFVAIFMLRFYYMWVNAKRDKLAKESGLSEEEMERQGKINGENGLTDLQNPHFSRAPKEANDRFLDLFEDYFAQDDEVLKEDERPELGFQV</sequence>
<keyword evidence="5 7" id="KW-0472">Membrane</keyword>
<feature type="region of interest" description="Disordered" evidence="6">
    <location>
        <begin position="473"/>
        <end position="503"/>
    </location>
</feature>